<evidence type="ECO:0000313" key="2">
    <source>
        <dbReference type="Proteomes" id="UP000053573"/>
    </source>
</evidence>
<organism evidence="1 2">
    <name type="scientific">Blastomyces silverae</name>
    <dbReference type="NCBI Taxonomy" id="2060906"/>
    <lineage>
        <taxon>Eukaryota</taxon>
        <taxon>Fungi</taxon>
        <taxon>Dikarya</taxon>
        <taxon>Ascomycota</taxon>
        <taxon>Pezizomycotina</taxon>
        <taxon>Eurotiomycetes</taxon>
        <taxon>Eurotiomycetidae</taxon>
        <taxon>Onygenales</taxon>
        <taxon>Ajellomycetaceae</taxon>
        <taxon>Blastomyces</taxon>
    </lineage>
</organism>
<proteinExistence type="predicted"/>
<reference evidence="2" key="1">
    <citation type="journal article" date="2015" name="PLoS Genet.">
        <title>The dynamic genome and transcriptome of the human fungal pathogen Blastomyces and close relative Emmonsia.</title>
        <authorList>
            <person name="Munoz J.F."/>
            <person name="Gauthier G.M."/>
            <person name="Desjardins C.A."/>
            <person name="Gallo J.E."/>
            <person name="Holder J."/>
            <person name="Sullivan T.D."/>
            <person name="Marty A.J."/>
            <person name="Carmen J.C."/>
            <person name="Chen Z."/>
            <person name="Ding L."/>
            <person name="Gujja S."/>
            <person name="Magrini V."/>
            <person name="Misas E."/>
            <person name="Mitreva M."/>
            <person name="Priest M."/>
            <person name="Saif S."/>
            <person name="Whiston E.A."/>
            <person name="Young S."/>
            <person name="Zeng Q."/>
            <person name="Goldman W.E."/>
            <person name="Mardis E.R."/>
            <person name="Taylor J.W."/>
            <person name="McEwen J.G."/>
            <person name="Clay O.K."/>
            <person name="Klein B.S."/>
            <person name="Cuomo C.A."/>
        </authorList>
    </citation>
    <scope>NUCLEOTIDE SEQUENCE [LARGE SCALE GENOMIC DNA]</scope>
    <source>
        <strain evidence="2">UAMH 139</strain>
    </source>
</reference>
<dbReference type="STRING" id="2060906.A0A0H1B4A7"/>
<evidence type="ECO:0000313" key="1">
    <source>
        <dbReference type="EMBL" id="KLJ06279.1"/>
    </source>
</evidence>
<dbReference type="OrthoDB" id="2506088at2759"/>
<dbReference type="AlphaFoldDB" id="A0A0H1B4A7"/>
<keyword evidence="2" id="KW-1185">Reference proteome</keyword>
<gene>
    <name evidence="1" type="ORF">EMPG_09283</name>
</gene>
<dbReference type="Proteomes" id="UP000053573">
    <property type="component" value="Unassembled WGS sequence"/>
</dbReference>
<accession>A0A0H1B4A7</accession>
<protein>
    <submittedName>
        <fullName evidence="1">Uncharacterized protein</fullName>
    </submittedName>
</protein>
<dbReference type="EMBL" id="LDEV01003208">
    <property type="protein sequence ID" value="KLJ06279.1"/>
    <property type="molecule type" value="Genomic_DNA"/>
</dbReference>
<name>A0A0H1B4A7_9EURO</name>
<comment type="caution">
    <text evidence="1">The sequence shown here is derived from an EMBL/GenBank/DDBJ whole genome shotgun (WGS) entry which is preliminary data.</text>
</comment>
<sequence>MASEIVSHIGGKGNYLCHKCEVGGTGADKQMDQRYHALFTISSISIITELAKQAELMIYGMDTAVKQQQTMTGIKGILSAAVMSEIADEIQTLSPNSMEAKTMIQCLIEEKKAHLFNGTLTLTGFDSCTDTLTEILHTVLLGIVKYHIFKFNSKLLIFQSHLQAMNTQGLSIPNLQAKYIIKYAVANVIDLFATLELKQILDKVKIHLLTHLPDDVAQFGSSIEYSTEQFESYNSVFRLSSVFSN</sequence>